<keyword evidence="1" id="KW-0004">4Fe-4S</keyword>
<dbReference type="InterPro" id="IPR017896">
    <property type="entry name" value="4Fe4S_Fe-S-bd"/>
</dbReference>
<gene>
    <name evidence="6" type="ORF">Q3M24_16885</name>
</gene>
<evidence type="ECO:0000256" key="4">
    <source>
        <dbReference type="ARBA" id="ARBA00023014"/>
    </source>
</evidence>
<dbReference type="KEGG" id="eaj:Q3M24_16885"/>
<name>A0AAU8LT04_9BACT</name>
<sequence length="62" mass="6708">MTEIIIDKEKCNGCGACVDACPGDVYELREGKAVAVNPDACHHCHTCEDVCEQDACHVVDED</sequence>
<dbReference type="PANTHER" id="PTHR43687">
    <property type="entry name" value="ADENYLYLSULFATE REDUCTASE, BETA SUBUNIT"/>
    <property type="match status" value="1"/>
</dbReference>
<keyword evidence="2" id="KW-0479">Metal-binding</keyword>
<feature type="domain" description="4Fe-4S ferredoxin-type" evidence="5">
    <location>
        <begin position="2"/>
        <end position="31"/>
    </location>
</feature>
<dbReference type="AlphaFoldDB" id="A0AAU8LT04"/>
<reference evidence="6" key="1">
    <citation type="journal article" date="2024" name="Syst. Appl. Microbiol.">
        <title>First single-strain enrichments of Electrothrix cable bacteria, description of E. aestuarii sp. nov. and E. rattekaaiensis sp. nov., and proposal of a cable bacteria taxonomy following the rules of the SeqCode.</title>
        <authorList>
            <person name="Plum-Jensen L.E."/>
            <person name="Schramm A."/>
            <person name="Marshall I.P.G."/>
        </authorList>
    </citation>
    <scope>NUCLEOTIDE SEQUENCE</scope>
    <source>
        <strain evidence="6">Rat1</strain>
    </source>
</reference>
<dbReference type="GO" id="GO:0051539">
    <property type="term" value="F:4 iron, 4 sulfur cluster binding"/>
    <property type="evidence" value="ECO:0007669"/>
    <property type="project" value="UniProtKB-KW"/>
</dbReference>
<protein>
    <submittedName>
        <fullName evidence="6">4Fe-4S binding protein</fullName>
    </submittedName>
</protein>
<dbReference type="InterPro" id="IPR050572">
    <property type="entry name" value="Fe-S_Ferredoxin"/>
</dbReference>
<proteinExistence type="predicted"/>
<dbReference type="PROSITE" id="PS00198">
    <property type="entry name" value="4FE4S_FER_1"/>
    <property type="match status" value="2"/>
</dbReference>
<dbReference type="InterPro" id="IPR017900">
    <property type="entry name" value="4Fe4S_Fe_S_CS"/>
</dbReference>
<keyword evidence="4" id="KW-0411">Iron-sulfur</keyword>
<dbReference type="SUPFAM" id="SSF54862">
    <property type="entry name" value="4Fe-4S ferredoxins"/>
    <property type="match status" value="1"/>
</dbReference>
<reference evidence="6" key="2">
    <citation type="submission" date="2024-06" db="EMBL/GenBank/DDBJ databases">
        <authorList>
            <person name="Plum-Jensen L.E."/>
            <person name="Schramm A."/>
            <person name="Marshall I.P.G."/>
        </authorList>
    </citation>
    <scope>NUCLEOTIDE SEQUENCE</scope>
    <source>
        <strain evidence="6">Rat1</strain>
    </source>
</reference>
<dbReference type="Gene3D" id="3.30.70.20">
    <property type="match status" value="1"/>
</dbReference>
<feature type="domain" description="4Fe-4S ferredoxin-type" evidence="5">
    <location>
        <begin position="32"/>
        <end position="61"/>
    </location>
</feature>
<dbReference type="GO" id="GO:0046872">
    <property type="term" value="F:metal ion binding"/>
    <property type="evidence" value="ECO:0007669"/>
    <property type="project" value="UniProtKB-KW"/>
</dbReference>
<organism evidence="6">
    <name type="scientific">Candidatus Electrothrix aestuarii</name>
    <dbReference type="NCBI Taxonomy" id="3062594"/>
    <lineage>
        <taxon>Bacteria</taxon>
        <taxon>Pseudomonadati</taxon>
        <taxon>Thermodesulfobacteriota</taxon>
        <taxon>Desulfobulbia</taxon>
        <taxon>Desulfobulbales</taxon>
        <taxon>Desulfobulbaceae</taxon>
        <taxon>Candidatus Electrothrix</taxon>
    </lineage>
</organism>
<evidence type="ECO:0000313" key="6">
    <source>
        <dbReference type="EMBL" id="XCN71967.1"/>
    </source>
</evidence>
<evidence type="ECO:0000256" key="1">
    <source>
        <dbReference type="ARBA" id="ARBA00022485"/>
    </source>
</evidence>
<dbReference type="Pfam" id="PF13237">
    <property type="entry name" value="Fer4_10"/>
    <property type="match status" value="1"/>
</dbReference>
<evidence type="ECO:0000256" key="3">
    <source>
        <dbReference type="ARBA" id="ARBA00023004"/>
    </source>
</evidence>
<accession>A0AAU8LT04</accession>
<dbReference type="EMBL" id="CP159373">
    <property type="protein sequence ID" value="XCN71967.1"/>
    <property type="molecule type" value="Genomic_DNA"/>
</dbReference>
<evidence type="ECO:0000256" key="2">
    <source>
        <dbReference type="ARBA" id="ARBA00022723"/>
    </source>
</evidence>
<dbReference type="PANTHER" id="PTHR43687:SF1">
    <property type="entry name" value="FERREDOXIN III"/>
    <property type="match status" value="1"/>
</dbReference>
<keyword evidence="3" id="KW-0408">Iron</keyword>
<dbReference type="PROSITE" id="PS51379">
    <property type="entry name" value="4FE4S_FER_2"/>
    <property type="match status" value="2"/>
</dbReference>
<evidence type="ECO:0000259" key="5">
    <source>
        <dbReference type="PROSITE" id="PS51379"/>
    </source>
</evidence>